<comment type="function">
    <text evidence="9">Putative transcription activator involved in regulating light control of development.</text>
</comment>
<evidence type="ECO:0000256" key="10">
    <source>
        <dbReference type="SAM" id="Phobius"/>
    </source>
</evidence>
<keyword evidence="10" id="KW-1133">Transmembrane helix</keyword>
<evidence type="ECO:0000256" key="1">
    <source>
        <dbReference type="ARBA" id="ARBA00005234"/>
    </source>
</evidence>
<evidence type="ECO:0000256" key="4">
    <source>
        <dbReference type="ARBA" id="ARBA00022723"/>
    </source>
</evidence>
<keyword evidence="13" id="KW-1185">Reference proteome</keyword>
<evidence type="ECO:0000256" key="9">
    <source>
        <dbReference type="RuleBase" id="RU367018"/>
    </source>
</evidence>
<evidence type="ECO:0000256" key="5">
    <source>
        <dbReference type="ARBA" id="ARBA00022771"/>
    </source>
</evidence>
<dbReference type="Pfam" id="PF02902">
    <property type="entry name" value="Peptidase_C48"/>
    <property type="match status" value="1"/>
</dbReference>
<evidence type="ECO:0000256" key="3">
    <source>
        <dbReference type="ARBA" id="ARBA00022670"/>
    </source>
</evidence>
<evidence type="ECO:0000256" key="8">
    <source>
        <dbReference type="PROSITE-ProRule" id="PRU00325"/>
    </source>
</evidence>
<proteinExistence type="inferred from homology"/>
<dbReference type="InterPro" id="IPR007527">
    <property type="entry name" value="Znf_SWIM"/>
</dbReference>
<dbReference type="InterPro" id="IPR038765">
    <property type="entry name" value="Papain-like_cys_pep_sf"/>
</dbReference>
<keyword evidence="3" id="KW-0645">Protease</keyword>
<evidence type="ECO:0000313" key="12">
    <source>
        <dbReference type="EMBL" id="RYR08200.1"/>
    </source>
</evidence>
<dbReference type="AlphaFoldDB" id="A0A444Z205"/>
<evidence type="ECO:0000256" key="7">
    <source>
        <dbReference type="ARBA" id="ARBA00022833"/>
    </source>
</evidence>
<dbReference type="PANTHER" id="PTHR31669:SF292">
    <property type="entry name" value="OS02G0262500 PROTEIN"/>
    <property type="match status" value="1"/>
</dbReference>
<feature type="domain" description="SWIM-type" evidence="11">
    <location>
        <begin position="138"/>
        <end position="186"/>
    </location>
</feature>
<keyword evidence="9" id="KW-0539">Nucleus</keyword>
<evidence type="ECO:0000256" key="2">
    <source>
        <dbReference type="ARBA" id="ARBA00005889"/>
    </source>
</evidence>
<keyword evidence="7 9" id="KW-0862">Zinc</keyword>
<evidence type="ECO:0000259" key="11">
    <source>
        <dbReference type="PROSITE" id="PS50966"/>
    </source>
</evidence>
<accession>A0A444Z205</accession>
<gene>
    <name evidence="12" type="ORF">Ahy_B05g075774</name>
</gene>
<dbReference type="Proteomes" id="UP000289738">
    <property type="component" value="Chromosome B05"/>
</dbReference>
<comment type="similarity">
    <text evidence="2 9">Belongs to the FHY3/FAR1 family.</text>
</comment>
<dbReference type="GO" id="GO:0008270">
    <property type="term" value="F:zinc ion binding"/>
    <property type="evidence" value="ECO:0007669"/>
    <property type="project" value="UniProtKB-UniRule"/>
</dbReference>
<reference evidence="12 13" key="1">
    <citation type="submission" date="2019-01" db="EMBL/GenBank/DDBJ databases">
        <title>Sequencing of cultivated peanut Arachis hypogaea provides insights into genome evolution and oil improvement.</title>
        <authorList>
            <person name="Chen X."/>
        </authorList>
    </citation>
    <scope>NUCLEOTIDE SEQUENCE [LARGE SCALE GENOMIC DNA]</scope>
    <source>
        <strain evidence="13">cv. Fuhuasheng</strain>
        <tissue evidence="12">Leaves</tissue>
    </source>
</reference>
<dbReference type="GO" id="GO:0005634">
    <property type="term" value="C:nucleus"/>
    <property type="evidence" value="ECO:0007669"/>
    <property type="project" value="UniProtKB-SubCell"/>
</dbReference>
<dbReference type="Gene3D" id="3.40.395.10">
    <property type="entry name" value="Adenoviral Proteinase, Chain A"/>
    <property type="match status" value="1"/>
</dbReference>
<keyword evidence="10" id="KW-0812">Transmembrane</keyword>
<sequence>MVEGFGVENKNWVLDMYKKRHSWATAHIRGKFFTGFRNTSRCEGLNSIIAKYVNSRYNLVEFIQHFNRCVDHIRWKEVQADLASVNGRPSMQTCFQQLERSAANVYNLSIFYMFQPILIRAASMKVINMRQTCSYVIYSVGLDRTPNEMWRVFCCDIEMEFNCSCMRIESFGIPCEHIVCVLVHEDIKELPGSLVLPRWTKTAKVGLQNAVGFHWDSLMLSQYESVLHVLHQKIDLIMAQQKTSTNSSSMLDPTVVVHSSKSTKTSDLTGIVPIQPKKLFHLNITREATTPPNGQPHCNLETIFFICSGGYLLHLSLLLRYVNRFSSCCCSLYFFGYVINLVALMMTRVFRRRNEDPICWFMPEHFARYALSDKYTPAEVISDFLGAYISLKISHVARVFIPVCEELHWYLVIVDFTNRRLIILDSLSCVEKHQQRKRNAIKVATYLEAMLDDHIFYDDKSKVVNCSTFWPMTPFGLPTQKNRSNDSGVWVTSWMRECTLQDDFNIQINDSTQMRLAVDLVLEEYNDLCLVIQENTWQYRTKVETEHEDI</sequence>
<keyword evidence="4 9" id="KW-0479">Metal-binding</keyword>
<organism evidence="12 13">
    <name type="scientific">Arachis hypogaea</name>
    <name type="common">Peanut</name>
    <dbReference type="NCBI Taxonomy" id="3818"/>
    <lineage>
        <taxon>Eukaryota</taxon>
        <taxon>Viridiplantae</taxon>
        <taxon>Streptophyta</taxon>
        <taxon>Embryophyta</taxon>
        <taxon>Tracheophyta</taxon>
        <taxon>Spermatophyta</taxon>
        <taxon>Magnoliopsida</taxon>
        <taxon>eudicotyledons</taxon>
        <taxon>Gunneridae</taxon>
        <taxon>Pentapetalae</taxon>
        <taxon>rosids</taxon>
        <taxon>fabids</taxon>
        <taxon>Fabales</taxon>
        <taxon>Fabaceae</taxon>
        <taxon>Papilionoideae</taxon>
        <taxon>50 kb inversion clade</taxon>
        <taxon>dalbergioids sensu lato</taxon>
        <taxon>Dalbergieae</taxon>
        <taxon>Pterocarpus clade</taxon>
        <taxon>Arachis</taxon>
    </lineage>
</organism>
<protein>
    <recommendedName>
        <fullName evidence="9">Protein FAR1-RELATED SEQUENCE</fullName>
    </recommendedName>
</protein>
<evidence type="ECO:0000313" key="13">
    <source>
        <dbReference type="Proteomes" id="UP000289738"/>
    </source>
</evidence>
<evidence type="ECO:0000256" key="6">
    <source>
        <dbReference type="ARBA" id="ARBA00022801"/>
    </source>
</evidence>
<dbReference type="SUPFAM" id="SSF54001">
    <property type="entry name" value="Cysteine proteinases"/>
    <property type="match status" value="1"/>
</dbReference>
<comment type="subcellular location">
    <subcellularLocation>
        <location evidence="9">Nucleus</location>
    </subcellularLocation>
</comment>
<keyword evidence="6" id="KW-0378">Hydrolase</keyword>
<dbReference type="EMBL" id="SDMP01000015">
    <property type="protein sequence ID" value="RYR08200.1"/>
    <property type="molecule type" value="Genomic_DNA"/>
</dbReference>
<dbReference type="PANTHER" id="PTHR31669">
    <property type="entry name" value="PROTEIN FAR1-RELATED SEQUENCE 10-RELATED"/>
    <property type="match status" value="1"/>
</dbReference>
<keyword evidence="5 8" id="KW-0863">Zinc-finger</keyword>
<comment type="caution">
    <text evidence="12">The sequence shown here is derived from an EMBL/GenBank/DDBJ whole genome shotgun (WGS) entry which is preliminary data.</text>
</comment>
<dbReference type="InterPro" id="IPR031052">
    <property type="entry name" value="FHY3/FAR1"/>
</dbReference>
<feature type="transmembrane region" description="Helical" evidence="10">
    <location>
        <begin position="331"/>
        <end position="350"/>
    </location>
</feature>
<keyword evidence="10" id="KW-0472">Membrane</keyword>
<dbReference type="InterPro" id="IPR006564">
    <property type="entry name" value="Znf_PMZ"/>
</dbReference>
<dbReference type="GO" id="GO:0006355">
    <property type="term" value="P:regulation of DNA-templated transcription"/>
    <property type="evidence" value="ECO:0007669"/>
    <property type="project" value="UniProtKB-UniRule"/>
</dbReference>
<name>A0A444Z205_ARAHY</name>
<comment type="similarity">
    <text evidence="1">Belongs to the peptidase C48 family.</text>
</comment>
<dbReference type="GO" id="GO:0006508">
    <property type="term" value="P:proteolysis"/>
    <property type="evidence" value="ECO:0007669"/>
    <property type="project" value="UniProtKB-KW"/>
</dbReference>
<dbReference type="SMART" id="SM00575">
    <property type="entry name" value="ZnF_PMZ"/>
    <property type="match status" value="1"/>
</dbReference>
<dbReference type="PROSITE" id="PS50966">
    <property type="entry name" value="ZF_SWIM"/>
    <property type="match status" value="1"/>
</dbReference>
<dbReference type="InterPro" id="IPR003653">
    <property type="entry name" value="Peptidase_C48_C"/>
</dbReference>
<dbReference type="GO" id="GO:0008234">
    <property type="term" value="F:cysteine-type peptidase activity"/>
    <property type="evidence" value="ECO:0007669"/>
    <property type="project" value="InterPro"/>
</dbReference>